<protein>
    <submittedName>
        <fullName evidence="3">Uncharacterized protein</fullName>
    </submittedName>
</protein>
<organism evidence="3 4">
    <name type="scientific">Pisum sativum</name>
    <name type="common">Garden pea</name>
    <name type="synonym">Lathyrus oleraceus</name>
    <dbReference type="NCBI Taxonomy" id="3888"/>
    <lineage>
        <taxon>Eukaryota</taxon>
        <taxon>Viridiplantae</taxon>
        <taxon>Streptophyta</taxon>
        <taxon>Embryophyta</taxon>
        <taxon>Tracheophyta</taxon>
        <taxon>Spermatophyta</taxon>
        <taxon>Magnoliopsida</taxon>
        <taxon>eudicotyledons</taxon>
        <taxon>Gunneridae</taxon>
        <taxon>Pentapetalae</taxon>
        <taxon>rosids</taxon>
        <taxon>fabids</taxon>
        <taxon>Fabales</taxon>
        <taxon>Fabaceae</taxon>
        <taxon>Papilionoideae</taxon>
        <taxon>50 kb inversion clade</taxon>
        <taxon>NPAAA clade</taxon>
        <taxon>Hologalegina</taxon>
        <taxon>IRL clade</taxon>
        <taxon>Fabeae</taxon>
        <taxon>Lathyrus</taxon>
    </lineage>
</organism>
<feature type="compositionally biased region" description="Acidic residues" evidence="1">
    <location>
        <begin position="176"/>
        <end position="185"/>
    </location>
</feature>
<accession>A0A9D4XZL0</accession>
<feature type="chain" id="PRO_5039285913" evidence="2">
    <location>
        <begin position="28"/>
        <end position="185"/>
    </location>
</feature>
<feature type="region of interest" description="Disordered" evidence="1">
    <location>
        <begin position="118"/>
        <end position="137"/>
    </location>
</feature>
<name>A0A9D4XZL0_PEA</name>
<feature type="signal peptide" evidence="2">
    <location>
        <begin position="1"/>
        <end position="27"/>
    </location>
</feature>
<sequence length="185" mass="20115">MASYVYQTRFFWILCFALVLLSGFATCLGPVGPPGLKCSGKCIDGPTCNKSCIDQGNKNVTKVVARTTQKNPTGIHEISETTTLVAQVAEIHKKMKNMISSPDVIAAEPEKIATTLSSRTLRSLPSTTETPASASGSKNFETCKVIKLRSRKDVETTDKSPSHSRDDLSTQSSLEELNEEEEESL</sequence>
<evidence type="ECO:0000256" key="2">
    <source>
        <dbReference type="SAM" id="SignalP"/>
    </source>
</evidence>
<evidence type="ECO:0000313" key="4">
    <source>
        <dbReference type="Proteomes" id="UP001058974"/>
    </source>
</evidence>
<dbReference type="Proteomes" id="UP001058974">
    <property type="component" value="Chromosome 3"/>
</dbReference>
<evidence type="ECO:0000256" key="1">
    <source>
        <dbReference type="SAM" id="MobiDB-lite"/>
    </source>
</evidence>
<reference evidence="3 4" key="1">
    <citation type="journal article" date="2022" name="Nat. Genet.">
        <title>Improved pea reference genome and pan-genome highlight genomic features and evolutionary characteristics.</title>
        <authorList>
            <person name="Yang T."/>
            <person name="Liu R."/>
            <person name="Luo Y."/>
            <person name="Hu S."/>
            <person name="Wang D."/>
            <person name="Wang C."/>
            <person name="Pandey M.K."/>
            <person name="Ge S."/>
            <person name="Xu Q."/>
            <person name="Li N."/>
            <person name="Li G."/>
            <person name="Huang Y."/>
            <person name="Saxena R.K."/>
            <person name="Ji Y."/>
            <person name="Li M."/>
            <person name="Yan X."/>
            <person name="He Y."/>
            <person name="Liu Y."/>
            <person name="Wang X."/>
            <person name="Xiang C."/>
            <person name="Varshney R.K."/>
            <person name="Ding H."/>
            <person name="Gao S."/>
            <person name="Zong X."/>
        </authorList>
    </citation>
    <scope>NUCLEOTIDE SEQUENCE [LARGE SCALE GENOMIC DNA]</scope>
    <source>
        <strain evidence="3 4">cv. Zhongwan 6</strain>
    </source>
</reference>
<feature type="region of interest" description="Disordered" evidence="1">
    <location>
        <begin position="150"/>
        <end position="185"/>
    </location>
</feature>
<dbReference type="Gramene" id="Psat03G0448300-T1">
    <property type="protein sequence ID" value="KAI5429917.1"/>
    <property type="gene ID" value="KIW84_034483"/>
</dbReference>
<keyword evidence="4" id="KW-1185">Reference proteome</keyword>
<proteinExistence type="predicted"/>
<evidence type="ECO:0000313" key="3">
    <source>
        <dbReference type="EMBL" id="KAI5429917.1"/>
    </source>
</evidence>
<comment type="caution">
    <text evidence="3">The sequence shown here is derived from an EMBL/GenBank/DDBJ whole genome shotgun (WGS) entry which is preliminary data.</text>
</comment>
<dbReference type="EMBL" id="JAMSHJ010000003">
    <property type="protein sequence ID" value="KAI5429917.1"/>
    <property type="molecule type" value="Genomic_DNA"/>
</dbReference>
<keyword evidence="2" id="KW-0732">Signal</keyword>
<dbReference type="AlphaFoldDB" id="A0A9D4XZL0"/>
<feature type="compositionally biased region" description="Basic and acidic residues" evidence="1">
    <location>
        <begin position="151"/>
        <end position="168"/>
    </location>
</feature>
<gene>
    <name evidence="3" type="ORF">KIW84_034483</name>
</gene>
<feature type="compositionally biased region" description="Low complexity" evidence="1">
    <location>
        <begin position="118"/>
        <end position="131"/>
    </location>
</feature>